<evidence type="ECO:0000313" key="3">
    <source>
        <dbReference type="EMBL" id="KAK3345921.1"/>
    </source>
</evidence>
<organism evidence="3 4">
    <name type="scientific">Lasiosphaeria hispida</name>
    <dbReference type="NCBI Taxonomy" id="260671"/>
    <lineage>
        <taxon>Eukaryota</taxon>
        <taxon>Fungi</taxon>
        <taxon>Dikarya</taxon>
        <taxon>Ascomycota</taxon>
        <taxon>Pezizomycotina</taxon>
        <taxon>Sordariomycetes</taxon>
        <taxon>Sordariomycetidae</taxon>
        <taxon>Sordariales</taxon>
        <taxon>Lasiosphaeriaceae</taxon>
        <taxon>Lasiosphaeria</taxon>
    </lineage>
</organism>
<reference evidence="3" key="2">
    <citation type="submission" date="2023-06" db="EMBL/GenBank/DDBJ databases">
        <authorList>
            <consortium name="Lawrence Berkeley National Laboratory"/>
            <person name="Haridas S."/>
            <person name="Hensen N."/>
            <person name="Bonometti L."/>
            <person name="Westerberg I."/>
            <person name="Brannstrom I.O."/>
            <person name="Guillou S."/>
            <person name="Cros-Aarteil S."/>
            <person name="Calhoun S."/>
            <person name="Kuo A."/>
            <person name="Mondo S."/>
            <person name="Pangilinan J."/>
            <person name="Riley R."/>
            <person name="Labutti K."/>
            <person name="Andreopoulos B."/>
            <person name="Lipzen A."/>
            <person name="Chen C."/>
            <person name="Yanf M."/>
            <person name="Daum C."/>
            <person name="Ng V."/>
            <person name="Clum A."/>
            <person name="Steindorff A."/>
            <person name="Ohm R."/>
            <person name="Martin F."/>
            <person name="Silar P."/>
            <person name="Natvig D."/>
            <person name="Lalanne C."/>
            <person name="Gautier V."/>
            <person name="Ament-Velasquez S.L."/>
            <person name="Kruys A."/>
            <person name="Hutchinson M.I."/>
            <person name="Powell A.J."/>
            <person name="Barry K."/>
            <person name="Miller A.N."/>
            <person name="Grigoriev I.V."/>
            <person name="Debuchy R."/>
            <person name="Gladieux P."/>
            <person name="Thoren M.H."/>
            <person name="Johannesson H."/>
        </authorList>
    </citation>
    <scope>NUCLEOTIDE SEQUENCE</scope>
    <source>
        <strain evidence="3">CBS 955.72</strain>
    </source>
</reference>
<evidence type="ECO:0000256" key="2">
    <source>
        <dbReference type="SAM" id="Phobius"/>
    </source>
</evidence>
<name>A0AAJ0HAA4_9PEZI</name>
<protein>
    <submittedName>
        <fullName evidence="3">Uncharacterized protein</fullName>
    </submittedName>
</protein>
<keyword evidence="4" id="KW-1185">Reference proteome</keyword>
<reference evidence="3" key="1">
    <citation type="journal article" date="2023" name="Mol. Phylogenet. Evol.">
        <title>Genome-scale phylogeny and comparative genomics of the fungal order Sordariales.</title>
        <authorList>
            <person name="Hensen N."/>
            <person name="Bonometti L."/>
            <person name="Westerberg I."/>
            <person name="Brannstrom I.O."/>
            <person name="Guillou S."/>
            <person name="Cros-Aarteil S."/>
            <person name="Calhoun S."/>
            <person name="Haridas S."/>
            <person name="Kuo A."/>
            <person name="Mondo S."/>
            <person name="Pangilinan J."/>
            <person name="Riley R."/>
            <person name="LaButti K."/>
            <person name="Andreopoulos B."/>
            <person name="Lipzen A."/>
            <person name="Chen C."/>
            <person name="Yan M."/>
            <person name="Daum C."/>
            <person name="Ng V."/>
            <person name="Clum A."/>
            <person name="Steindorff A."/>
            <person name="Ohm R.A."/>
            <person name="Martin F."/>
            <person name="Silar P."/>
            <person name="Natvig D.O."/>
            <person name="Lalanne C."/>
            <person name="Gautier V."/>
            <person name="Ament-Velasquez S.L."/>
            <person name="Kruys A."/>
            <person name="Hutchinson M.I."/>
            <person name="Powell A.J."/>
            <person name="Barry K."/>
            <person name="Miller A.N."/>
            <person name="Grigoriev I.V."/>
            <person name="Debuchy R."/>
            <person name="Gladieux P."/>
            <person name="Hiltunen Thoren M."/>
            <person name="Johannesson H."/>
        </authorList>
    </citation>
    <scope>NUCLEOTIDE SEQUENCE</scope>
    <source>
        <strain evidence="3">CBS 955.72</strain>
    </source>
</reference>
<dbReference type="EMBL" id="JAUIQD010000006">
    <property type="protein sequence ID" value="KAK3345921.1"/>
    <property type="molecule type" value="Genomic_DNA"/>
</dbReference>
<feature type="transmembrane region" description="Helical" evidence="2">
    <location>
        <begin position="70"/>
        <end position="93"/>
    </location>
</feature>
<feature type="transmembrane region" description="Helical" evidence="2">
    <location>
        <begin position="130"/>
        <end position="152"/>
    </location>
</feature>
<feature type="transmembrane region" description="Helical" evidence="2">
    <location>
        <begin position="33"/>
        <end position="58"/>
    </location>
</feature>
<keyword evidence="2" id="KW-0472">Membrane</keyword>
<feature type="transmembrane region" description="Helical" evidence="2">
    <location>
        <begin position="530"/>
        <end position="553"/>
    </location>
</feature>
<proteinExistence type="predicted"/>
<sequence length="634" mass="68531">MEKPAKGPKTEVVPADKTWPPEPTPMGKHGVSLYFGIITDVACILAAFPFLVLAGAAARFDGRVAPPDEWYMVYLAMNAAVTIFPIAYTAIVARTIKALATWKLERGTTLGLLEQLLASRSLVGALQILWSLRVVNVVGLLLVTVAVISPIGGQASLQMLRIRDVPDISQAEIAYLTTLKDGSSIFGFSPGYVIEAVPAMNTMYGASLTAPASVKNSTMDLWGNLKIPCLSRLATPADGSGWQDVPPDPLLEKYSSLIGIPARGLSRDTNTSYSLETSYFDLDCYKMINGTAADCNVKNDTASIATNNTKPDYYCYPGSTFALGIDAMLEQSYGGPWGYVNDTGRDFPQRTLRFQSMSLPALSVAYCRISTAYVEAAVDCTGLACAVARMRPSQLLHPDPRLVPFEFTYYFNSFSGQWALTNKPASGSTRGSQLTEFFLNDPLLPLANTYRRLVGLYAVSPADMSVRLGQVLNSYYLASLDPDGITGMSSGSGAPTTTVNGDGSVVDGSFRNITAPSTVSVNRVLYVCQWGWWAVFVLACLVMLAVACVGAALNRRTAGPDVLGYVSTLTRDSPYVAVPEGGSAMDGSDRARLLRELRVQMRDVRPDEDVGYLAFTSCQGRDEARLRVVKRVYK</sequence>
<feature type="region of interest" description="Disordered" evidence="1">
    <location>
        <begin position="1"/>
        <end position="24"/>
    </location>
</feature>
<dbReference type="AlphaFoldDB" id="A0AAJ0HAA4"/>
<evidence type="ECO:0000256" key="1">
    <source>
        <dbReference type="SAM" id="MobiDB-lite"/>
    </source>
</evidence>
<keyword evidence="2" id="KW-0812">Transmembrane</keyword>
<dbReference type="Proteomes" id="UP001275084">
    <property type="component" value="Unassembled WGS sequence"/>
</dbReference>
<gene>
    <name evidence="3" type="ORF">B0T25DRAFT_550644</name>
</gene>
<evidence type="ECO:0000313" key="4">
    <source>
        <dbReference type="Proteomes" id="UP001275084"/>
    </source>
</evidence>
<accession>A0AAJ0HAA4</accession>
<comment type="caution">
    <text evidence="3">The sequence shown here is derived from an EMBL/GenBank/DDBJ whole genome shotgun (WGS) entry which is preliminary data.</text>
</comment>
<keyword evidence="2" id="KW-1133">Transmembrane helix</keyword>